<dbReference type="Proteomes" id="UP000051655">
    <property type="component" value="Unassembled WGS sequence"/>
</dbReference>
<dbReference type="InterPro" id="IPR050611">
    <property type="entry name" value="ABCF"/>
</dbReference>
<dbReference type="InterPro" id="IPR017871">
    <property type="entry name" value="ABC_transporter-like_CS"/>
</dbReference>
<evidence type="ECO:0000256" key="1">
    <source>
        <dbReference type="ARBA" id="ARBA00022737"/>
    </source>
</evidence>
<dbReference type="CDD" id="cd03221">
    <property type="entry name" value="ABCF_EF-3"/>
    <property type="match status" value="1"/>
</dbReference>
<comment type="caution">
    <text evidence="6">The sequence shown here is derived from an EMBL/GenBank/DDBJ whole genome shotgun (WGS) entry which is preliminary data.</text>
</comment>
<evidence type="ECO:0000313" key="7">
    <source>
        <dbReference type="Proteomes" id="UP000051655"/>
    </source>
</evidence>
<dbReference type="SUPFAM" id="SSF52540">
    <property type="entry name" value="P-loop containing nucleoside triphosphate hydrolases"/>
    <property type="match status" value="2"/>
</dbReference>
<dbReference type="InterPro" id="IPR027417">
    <property type="entry name" value="P-loop_NTPase"/>
</dbReference>
<keyword evidence="7" id="KW-1185">Reference proteome</keyword>
<keyword evidence="1" id="KW-0677">Repeat</keyword>
<protein>
    <recommendedName>
        <fullName evidence="5">ABC transporter domain-containing protein</fullName>
    </recommendedName>
</protein>
<evidence type="ECO:0000256" key="2">
    <source>
        <dbReference type="ARBA" id="ARBA00022741"/>
    </source>
</evidence>
<dbReference type="RefSeq" id="WP_057756129.1">
    <property type="nucleotide sequence ID" value="NZ_JQBP01000006.1"/>
</dbReference>
<proteinExistence type="predicted"/>
<dbReference type="AlphaFoldDB" id="A0A0R2JBX8"/>
<dbReference type="PANTHER" id="PTHR19211:SF100">
    <property type="entry name" value="RIBOSOME PROTECTION PROTEIN VMLR"/>
    <property type="match status" value="1"/>
</dbReference>
<reference evidence="6 7" key="1">
    <citation type="journal article" date="2015" name="Genome Announc.">
        <title>Expanding the biotechnology potential of lactobacilli through comparative genomics of 213 strains and associated genera.</title>
        <authorList>
            <person name="Sun Z."/>
            <person name="Harris H.M."/>
            <person name="McCann A."/>
            <person name="Guo C."/>
            <person name="Argimon S."/>
            <person name="Zhang W."/>
            <person name="Yang X."/>
            <person name="Jeffery I.B."/>
            <person name="Cooney J.C."/>
            <person name="Kagawa T.F."/>
            <person name="Liu W."/>
            <person name="Song Y."/>
            <person name="Salvetti E."/>
            <person name="Wrobel A."/>
            <person name="Rasinkangas P."/>
            <person name="Parkhill J."/>
            <person name="Rea M.C."/>
            <person name="O'Sullivan O."/>
            <person name="Ritari J."/>
            <person name="Douillard F.P."/>
            <person name="Paul Ross R."/>
            <person name="Yang R."/>
            <person name="Briner A.E."/>
            <person name="Felis G.E."/>
            <person name="de Vos W.M."/>
            <person name="Barrangou R."/>
            <person name="Klaenhammer T.R."/>
            <person name="Caufield P.W."/>
            <person name="Cui Y."/>
            <person name="Zhang H."/>
            <person name="O'Toole P.W."/>
        </authorList>
    </citation>
    <scope>NUCLEOTIDE SEQUENCE [LARGE SCALE GENOMIC DNA]</scope>
    <source>
        <strain evidence="6 7">DSM 20593</strain>
    </source>
</reference>
<dbReference type="InterPro" id="IPR003439">
    <property type="entry name" value="ABC_transporter-like_ATP-bd"/>
</dbReference>
<dbReference type="PROSITE" id="PS50893">
    <property type="entry name" value="ABC_TRANSPORTER_2"/>
    <property type="match status" value="2"/>
</dbReference>
<feature type="domain" description="ABC transporter" evidence="5">
    <location>
        <begin position="2"/>
        <end position="170"/>
    </location>
</feature>
<dbReference type="STRING" id="1616.IV73_GL001161"/>
<dbReference type="PATRIC" id="fig|1616.3.peg.1194"/>
<dbReference type="GO" id="GO:0016887">
    <property type="term" value="F:ATP hydrolysis activity"/>
    <property type="evidence" value="ECO:0007669"/>
    <property type="project" value="InterPro"/>
</dbReference>
<feature type="region of interest" description="Disordered" evidence="4">
    <location>
        <begin position="229"/>
        <end position="250"/>
    </location>
</feature>
<dbReference type="PANTHER" id="PTHR19211">
    <property type="entry name" value="ATP-BINDING TRANSPORT PROTEIN-RELATED"/>
    <property type="match status" value="1"/>
</dbReference>
<evidence type="ECO:0000256" key="3">
    <source>
        <dbReference type="ARBA" id="ARBA00022840"/>
    </source>
</evidence>
<dbReference type="Gene3D" id="3.40.50.300">
    <property type="entry name" value="P-loop containing nucleotide triphosphate hydrolases"/>
    <property type="match status" value="3"/>
</dbReference>
<dbReference type="PROSITE" id="PS00211">
    <property type="entry name" value="ABC_TRANSPORTER_1"/>
    <property type="match status" value="1"/>
</dbReference>
<sequence length="449" mass="50632">MIKINKLVQNNAQGQLFTTDLLKAQAGEVVGIIGPNGAGKTTLLQKIQAARQPEVLVEGRVGYVQQLDSDYQDMSGGQAMQMRLQQVLIDRPDVLLLDEPTSNLDFKHQQKLIQILRRFKGITLVVSHDEDFLQQVADQLWAFENGQVAAQKIDFATYQKQRAVQQAKQLKKAGEERRQQKKLQFEAQKLVQAGDRVKRNNNTLKGDTVQAQLTGNARVLRQKAATVRKTERPKQGKPLKLQMQQQTRPNQVMTRVTQTPLFAPDGNQLVAEVNMTIQGHDKLMLTGANGVGKTTLLQLLMTAAQQHTHTQIGYFDQRLNNLNLKQTALQNVLEHSMESEQTARDFLGAFGLRREQVHQMVGHMSGGERVRVSLVAALLTQANWLVLDEPTNYLDEPALLALQDFLENYVGAITLVTHDQVFLQRLSMMHQSWQLWKMEPGLITLENSI</sequence>
<accession>A0A0R2JBX8</accession>
<evidence type="ECO:0000256" key="4">
    <source>
        <dbReference type="SAM" id="MobiDB-lite"/>
    </source>
</evidence>
<dbReference type="EMBL" id="JQBP01000006">
    <property type="protein sequence ID" value="KRN74753.1"/>
    <property type="molecule type" value="Genomic_DNA"/>
</dbReference>
<keyword evidence="3" id="KW-0067">ATP-binding</keyword>
<dbReference type="OrthoDB" id="9790048at2"/>
<evidence type="ECO:0000259" key="5">
    <source>
        <dbReference type="PROSITE" id="PS50893"/>
    </source>
</evidence>
<gene>
    <name evidence="6" type="ORF">IV73_GL001161</name>
</gene>
<keyword evidence="2" id="KW-0547">Nucleotide-binding</keyword>
<dbReference type="Pfam" id="PF00005">
    <property type="entry name" value="ABC_tran"/>
    <property type="match status" value="3"/>
</dbReference>
<dbReference type="SMART" id="SM00382">
    <property type="entry name" value="AAA"/>
    <property type="match status" value="2"/>
</dbReference>
<dbReference type="GO" id="GO:0005524">
    <property type="term" value="F:ATP binding"/>
    <property type="evidence" value="ECO:0007669"/>
    <property type="project" value="UniProtKB-KW"/>
</dbReference>
<evidence type="ECO:0000313" key="6">
    <source>
        <dbReference type="EMBL" id="KRN74753.1"/>
    </source>
</evidence>
<name>A0A0R2JBX8_9LACO</name>
<organism evidence="6 7">
    <name type="scientific">Weissella kandleri</name>
    <dbReference type="NCBI Taxonomy" id="1616"/>
    <lineage>
        <taxon>Bacteria</taxon>
        <taxon>Bacillati</taxon>
        <taxon>Bacillota</taxon>
        <taxon>Bacilli</taxon>
        <taxon>Lactobacillales</taxon>
        <taxon>Lactobacillaceae</taxon>
        <taxon>Weissella</taxon>
    </lineage>
</organism>
<dbReference type="InterPro" id="IPR003593">
    <property type="entry name" value="AAA+_ATPase"/>
</dbReference>
<feature type="domain" description="ABC transporter" evidence="5">
    <location>
        <begin position="247"/>
        <end position="449"/>
    </location>
</feature>